<feature type="transmembrane region" description="Helical" evidence="5">
    <location>
        <begin position="135"/>
        <end position="154"/>
    </location>
</feature>
<evidence type="ECO:0000256" key="1">
    <source>
        <dbReference type="ARBA" id="ARBA00004141"/>
    </source>
</evidence>
<evidence type="ECO:0000256" key="5">
    <source>
        <dbReference type="SAM" id="Phobius"/>
    </source>
</evidence>
<dbReference type="Gene3D" id="1.20.1740.10">
    <property type="entry name" value="Amino acid/polyamine transporter I"/>
    <property type="match status" value="1"/>
</dbReference>
<dbReference type="RefSeq" id="WP_194018768.1">
    <property type="nucleotide sequence ID" value="NZ_JADEVV010000004.1"/>
</dbReference>
<name>A0ABR9VMY4_9SYNC</name>
<dbReference type="PANTHER" id="PTHR11827:SF72">
    <property type="entry name" value="GH08340P"/>
    <property type="match status" value="1"/>
</dbReference>
<feature type="transmembrane region" description="Helical" evidence="5">
    <location>
        <begin position="198"/>
        <end position="218"/>
    </location>
</feature>
<evidence type="ECO:0000259" key="6">
    <source>
        <dbReference type="Pfam" id="PF00324"/>
    </source>
</evidence>
<protein>
    <submittedName>
        <fullName evidence="8">Na-K-Cl cotransporter</fullName>
    </submittedName>
</protein>
<dbReference type="InterPro" id="IPR004841">
    <property type="entry name" value="AA-permease/SLC12A_dom"/>
</dbReference>
<evidence type="ECO:0000256" key="2">
    <source>
        <dbReference type="ARBA" id="ARBA00022692"/>
    </source>
</evidence>
<dbReference type="InterPro" id="IPR018491">
    <property type="entry name" value="SLC12_C"/>
</dbReference>
<dbReference type="EMBL" id="JADEVV010000004">
    <property type="protein sequence ID" value="MBE9252704.1"/>
    <property type="molecule type" value="Genomic_DNA"/>
</dbReference>
<reference evidence="8 9" key="1">
    <citation type="submission" date="2020-10" db="EMBL/GenBank/DDBJ databases">
        <authorList>
            <person name="Castelo-Branco R."/>
            <person name="Eusebio N."/>
            <person name="Adriana R."/>
            <person name="Vieira A."/>
            <person name="Brugerolle De Fraissinette N."/>
            <person name="Rezende De Castro R."/>
            <person name="Schneider M.P."/>
            <person name="Vasconcelos V."/>
            <person name="Leao P.N."/>
        </authorList>
    </citation>
    <scope>NUCLEOTIDE SEQUENCE [LARGE SCALE GENOMIC DNA]</scope>
    <source>
        <strain evidence="8 9">LEGE 00031</strain>
    </source>
</reference>
<sequence>MSQHTSLSGSSVDNKSSLTKTGLGTFGGVFTPSILTILGVIMYLRFGWVLGQVGLWQTLLIVTLSTAITFLTGLSIAVIATDQVVKAGGAYYMISRSLGIETGGAVGVPLYFAQAFSVALYTLGFAESVVRVMPGWNLTLVAAITTIGVTLLALKSAQIAIRAQYVIMAAIAISLMCLVFGHPAAPYTGTVEIEPHSAGFWAVLAVFFPAVTGIMAGVNMSGDLRDPQKSIPWGTLAAIATGYGIYLIIPVILYFRADPITLLNDPLVMRRIALWGDSVLLGVWGATLSSAIGSIMGAPRILQALARDSILPSPLRWLGRGEGAEDEPRLGTLFTLGIALAAVGIGDLNLLAPILTMFFLTTYMVLNIAAGVEGFLQSPSFRPSFKVHWGFSLAGAVGCIGVMFLINITATILAAVVVLGVYLWLERQELACTWGDVRQGMWMTLVRSGLMNMTTIPDPKNWRPHLLVFAGNHLKRWHLVELAAALTHNRGLVSIFNILPLDVSNPQRQDNLTAIAQADLDQANIQAFFRVKTAPDLYEGMEQLVETYGLGPLIPNTVLIGHPNELQIDRYCQFLTFCHQSQRNVIILRDGTNHRRSEKFPLESVLVTPDKLHAPKRIDVWWGGLQSNGGLMLILAYLLRNSWQWHNTEICLKLVVPNLNAMQSAESNLVALVQRLRIGATPQIINAEGKPFADILLESSQDADFVLLGLAKPDDPMFADSSDSSYANYYQQLHGRTQHLPPTLFVLASEDLNFAQLLEKT</sequence>
<feature type="transmembrane region" description="Helical" evidence="5">
    <location>
        <begin position="330"/>
        <end position="348"/>
    </location>
</feature>
<feature type="transmembrane region" description="Helical" evidence="5">
    <location>
        <begin position="275"/>
        <end position="298"/>
    </location>
</feature>
<comment type="subcellular location">
    <subcellularLocation>
        <location evidence="1">Membrane</location>
        <topology evidence="1">Multi-pass membrane protein</topology>
    </subcellularLocation>
</comment>
<feature type="transmembrane region" description="Helical" evidence="5">
    <location>
        <begin position="397"/>
        <end position="425"/>
    </location>
</feature>
<comment type="caution">
    <text evidence="8">The sequence shown here is derived from an EMBL/GenBank/DDBJ whole genome shotgun (WGS) entry which is preliminary data.</text>
</comment>
<proteinExistence type="predicted"/>
<dbReference type="InterPro" id="IPR004842">
    <property type="entry name" value="SLC12A_fam"/>
</dbReference>
<feature type="domain" description="SLC12A transporter C-terminal" evidence="7">
    <location>
        <begin position="477"/>
        <end position="589"/>
    </location>
</feature>
<keyword evidence="3 5" id="KW-1133">Transmembrane helix</keyword>
<gene>
    <name evidence="8" type="ORF">IQ217_02315</name>
</gene>
<keyword evidence="2 5" id="KW-0812">Transmembrane</keyword>
<organism evidence="8 9">
    <name type="scientific">Synechocystis salina LEGE 00031</name>
    <dbReference type="NCBI Taxonomy" id="1828736"/>
    <lineage>
        <taxon>Bacteria</taxon>
        <taxon>Bacillati</taxon>
        <taxon>Cyanobacteriota</taxon>
        <taxon>Cyanophyceae</taxon>
        <taxon>Synechococcales</taxon>
        <taxon>Merismopediaceae</taxon>
        <taxon>Synechocystis</taxon>
    </lineage>
</organism>
<evidence type="ECO:0000313" key="8">
    <source>
        <dbReference type="EMBL" id="MBE9252704.1"/>
    </source>
</evidence>
<evidence type="ECO:0000256" key="4">
    <source>
        <dbReference type="ARBA" id="ARBA00023136"/>
    </source>
</evidence>
<keyword evidence="4 5" id="KW-0472">Membrane</keyword>
<feature type="transmembrane region" description="Helical" evidence="5">
    <location>
        <begin position="102"/>
        <end position="123"/>
    </location>
</feature>
<feature type="transmembrane region" description="Helical" evidence="5">
    <location>
        <begin position="56"/>
        <end position="81"/>
    </location>
</feature>
<accession>A0ABR9VMY4</accession>
<evidence type="ECO:0000259" key="7">
    <source>
        <dbReference type="Pfam" id="PF03522"/>
    </source>
</evidence>
<feature type="transmembrane region" description="Helical" evidence="5">
    <location>
        <begin position="230"/>
        <end position="255"/>
    </location>
</feature>
<dbReference type="Pfam" id="PF00324">
    <property type="entry name" value="AA_permease"/>
    <property type="match status" value="1"/>
</dbReference>
<evidence type="ECO:0000313" key="9">
    <source>
        <dbReference type="Proteomes" id="UP000658720"/>
    </source>
</evidence>
<dbReference type="PANTHER" id="PTHR11827">
    <property type="entry name" value="SOLUTE CARRIER FAMILY 12, CATION COTRANSPORTERS"/>
    <property type="match status" value="1"/>
</dbReference>
<evidence type="ECO:0000256" key="3">
    <source>
        <dbReference type="ARBA" id="ARBA00022989"/>
    </source>
</evidence>
<dbReference type="Pfam" id="PF03522">
    <property type="entry name" value="SLC12"/>
    <property type="match status" value="1"/>
</dbReference>
<feature type="domain" description="Amino acid permease/ SLC12A" evidence="6">
    <location>
        <begin position="29"/>
        <end position="439"/>
    </location>
</feature>
<feature type="transmembrane region" description="Helical" evidence="5">
    <location>
        <begin position="354"/>
        <end position="376"/>
    </location>
</feature>
<feature type="transmembrane region" description="Helical" evidence="5">
    <location>
        <begin position="21"/>
        <end position="44"/>
    </location>
</feature>
<feature type="transmembrane region" description="Helical" evidence="5">
    <location>
        <begin position="166"/>
        <end position="186"/>
    </location>
</feature>
<dbReference type="Proteomes" id="UP000658720">
    <property type="component" value="Unassembled WGS sequence"/>
</dbReference>
<keyword evidence="9" id="KW-1185">Reference proteome</keyword>